<feature type="binding site" evidence="4">
    <location>
        <position position="51"/>
    </location>
    <ligand>
        <name>Mg(2+)</name>
        <dbReference type="ChEBI" id="CHEBI:18420"/>
    </ligand>
</feature>
<dbReference type="EMBL" id="CP119880">
    <property type="protein sequence ID" value="WFD35904.1"/>
    <property type="molecule type" value="Genomic_DNA"/>
</dbReference>
<organism evidence="6 7">
    <name type="scientific">Malassezia cuniculi</name>
    <dbReference type="NCBI Taxonomy" id="948313"/>
    <lineage>
        <taxon>Eukaryota</taxon>
        <taxon>Fungi</taxon>
        <taxon>Dikarya</taxon>
        <taxon>Basidiomycota</taxon>
        <taxon>Ustilaginomycotina</taxon>
        <taxon>Malasseziomycetes</taxon>
        <taxon>Malasseziales</taxon>
        <taxon>Malasseziaceae</taxon>
        <taxon>Malassezia</taxon>
    </lineage>
</organism>
<evidence type="ECO:0000256" key="1">
    <source>
        <dbReference type="ARBA" id="ARBA00022741"/>
    </source>
</evidence>
<evidence type="ECO:0000256" key="4">
    <source>
        <dbReference type="PIRSR" id="PIRSR606689-2"/>
    </source>
</evidence>
<dbReference type="SMART" id="SM00178">
    <property type="entry name" value="SAR"/>
    <property type="match status" value="1"/>
</dbReference>
<name>A0AAF0EVH5_9BASI</name>
<evidence type="ECO:0000256" key="5">
    <source>
        <dbReference type="RuleBase" id="RU003925"/>
    </source>
</evidence>
<accession>A0AAF0EVH5</accession>
<dbReference type="InterPro" id="IPR024156">
    <property type="entry name" value="Small_GTPase_ARF"/>
</dbReference>
<keyword evidence="1 3" id="KW-0547">Nucleotide-binding</keyword>
<gene>
    <name evidence="6" type="primary">ARL1</name>
    <name evidence="6" type="ORF">MCUN1_002773</name>
</gene>
<feature type="binding site" evidence="4">
    <location>
        <position position="34"/>
    </location>
    <ligand>
        <name>Mg(2+)</name>
        <dbReference type="ChEBI" id="CHEBI:18420"/>
    </ligand>
</feature>
<dbReference type="SMART" id="SM00175">
    <property type="entry name" value="RAB"/>
    <property type="match status" value="1"/>
</dbReference>
<proteinExistence type="inferred from homology"/>
<sequence>MGVTFSSLFNSLAWWRSGAPVRILMLGLDSAGKTTILYRLQLGEVISTIPTIGFNVETVEYNNIQLQVWDLGGQSSIRPYWRCYYADTAAIIYVVDASDHQRLPTARAELLAMLSEEELRGCKLLVFANKQDLPNALDEGQVGSAIGLNEIRDRQWSIWRCSAKTGDGLTEGLDWCVHHRLLTRLVDAIRSSK</sequence>
<protein>
    <submittedName>
        <fullName evidence="6">Arf GTPase arl1</fullName>
    </submittedName>
</protein>
<dbReference type="InterPro" id="IPR027417">
    <property type="entry name" value="P-loop_NTPase"/>
</dbReference>
<evidence type="ECO:0000313" key="6">
    <source>
        <dbReference type="EMBL" id="WFD35904.1"/>
    </source>
</evidence>
<dbReference type="Proteomes" id="UP001219933">
    <property type="component" value="Chromosome 4"/>
</dbReference>
<evidence type="ECO:0000313" key="7">
    <source>
        <dbReference type="Proteomes" id="UP001219933"/>
    </source>
</evidence>
<dbReference type="InterPro" id="IPR006689">
    <property type="entry name" value="Small_GTPase_ARF/SAR"/>
</dbReference>
<dbReference type="PANTHER" id="PTHR11711">
    <property type="entry name" value="ADP RIBOSYLATION FACTOR-RELATED"/>
    <property type="match status" value="1"/>
</dbReference>
<dbReference type="CDD" id="cd04151">
    <property type="entry name" value="Arl1"/>
    <property type="match status" value="1"/>
</dbReference>
<dbReference type="SUPFAM" id="SSF52540">
    <property type="entry name" value="P-loop containing nucleoside triphosphate hydrolases"/>
    <property type="match status" value="1"/>
</dbReference>
<evidence type="ECO:0000256" key="3">
    <source>
        <dbReference type="PIRSR" id="PIRSR606689-1"/>
    </source>
</evidence>
<comment type="similarity">
    <text evidence="5">Belongs to the small GTPase superfamily. Arf family.</text>
</comment>
<reference evidence="6" key="1">
    <citation type="submission" date="2023-03" db="EMBL/GenBank/DDBJ databases">
        <title>Mating type loci evolution in Malassezia.</title>
        <authorList>
            <person name="Coelho M.A."/>
        </authorList>
    </citation>
    <scope>NUCLEOTIDE SEQUENCE</scope>
    <source>
        <strain evidence="6">CBS 11721</strain>
    </source>
</reference>
<dbReference type="GO" id="GO:0005525">
    <property type="term" value="F:GTP binding"/>
    <property type="evidence" value="ECO:0007669"/>
    <property type="project" value="UniProtKB-KW"/>
</dbReference>
<dbReference type="SMART" id="SM00177">
    <property type="entry name" value="ARF"/>
    <property type="match status" value="1"/>
</dbReference>
<dbReference type="InterPro" id="IPR005225">
    <property type="entry name" value="Small_GTP-bd"/>
</dbReference>
<feature type="binding site" evidence="3">
    <location>
        <begin position="27"/>
        <end position="34"/>
    </location>
    <ligand>
        <name>GTP</name>
        <dbReference type="ChEBI" id="CHEBI:37565"/>
    </ligand>
</feature>
<evidence type="ECO:0000256" key="2">
    <source>
        <dbReference type="ARBA" id="ARBA00023134"/>
    </source>
</evidence>
<dbReference type="PRINTS" id="PR00328">
    <property type="entry name" value="SAR1GTPBP"/>
</dbReference>
<dbReference type="Gene3D" id="3.40.50.300">
    <property type="entry name" value="P-loop containing nucleotide triphosphate hydrolases"/>
    <property type="match status" value="1"/>
</dbReference>
<feature type="binding site" evidence="3">
    <location>
        <begin position="129"/>
        <end position="132"/>
    </location>
    <ligand>
        <name>GTP</name>
        <dbReference type="ChEBI" id="CHEBI:37565"/>
    </ligand>
</feature>
<dbReference type="GO" id="GO:0003924">
    <property type="term" value="F:GTPase activity"/>
    <property type="evidence" value="ECO:0007669"/>
    <property type="project" value="InterPro"/>
</dbReference>
<keyword evidence="2 3" id="KW-0342">GTP-binding</keyword>
<dbReference type="Pfam" id="PF00025">
    <property type="entry name" value="Arf"/>
    <property type="match status" value="1"/>
</dbReference>
<keyword evidence="7" id="KW-1185">Reference proteome</keyword>
<dbReference type="NCBIfam" id="TIGR00231">
    <property type="entry name" value="small_GTP"/>
    <property type="match status" value="1"/>
</dbReference>
<dbReference type="GO" id="GO:0046872">
    <property type="term" value="F:metal ion binding"/>
    <property type="evidence" value="ECO:0007669"/>
    <property type="project" value="UniProtKB-KW"/>
</dbReference>
<dbReference type="FunFam" id="3.40.50.300:FF:000624">
    <property type="entry name" value="ADP-ribosylation factor 1"/>
    <property type="match status" value="1"/>
</dbReference>
<dbReference type="AlphaFoldDB" id="A0AAF0EVH5"/>
<keyword evidence="4" id="KW-0460">Magnesium</keyword>
<keyword evidence="4" id="KW-0479">Metal-binding</keyword>
<feature type="binding site" evidence="3">
    <location>
        <position position="73"/>
    </location>
    <ligand>
        <name>GTP</name>
        <dbReference type="ChEBI" id="CHEBI:37565"/>
    </ligand>
</feature>